<proteinExistence type="predicted"/>
<protein>
    <submittedName>
        <fullName evidence="1">Uncharacterized protein</fullName>
    </submittedName>
</protein>
<accession>A0A2I1H9L2</accession>
<keyword evidence="2" id="KW-1185">Reference proteome</keyword>
<dbReference type="VEuPathDB" id="FungiDB:RhiirA1_484567"/>
<dbReference type="VEuPathDB" id="FungiDB:RhiirA1_539711"/>
<dbReference type="AlphaFoldDB" id="A0A2I1H9L2"/>
<reference evidence="1 2" key="1">
    <citation type="submission" date="2015-10" db="EMBL/GenBank/DDBJ databases">
        <title>Genome analyses suggest a sexual origin of heterokaryosis in a supposedly ancient asexual fungus.</title>
        <authorList>
            <person name="Ropars J."/>
            <person name="Sedzielewska K."/>
            <person name="Noel J."/>
            <person name="Charron P."/>
            <person name="Farinelli L."/>
            <person name="Marton T."/>
            <person name="Kruger M."/>
            <person name="Pelin A."/>
            <person name="Brachmann A."/>
            <person name="Corradi N."/>
        </authorList>
    </citation>
    <scope>NUCLEOTIDE SEQUENCE [LARGE SCALE GENOMIC DNA]</scope>
    <source>
        <strain evidence="1 2">A4</strain>
    </source>
</reference>
<sequence>MIEISPNEKYLITYSEEDGSIVGWNVEDIDKVQLEFHQTVEINRDIEDKKNLCVSNDNKLAYITHNTKYSSTNIITVIDMNNKDKNIALDLNIKGEFILYSEVYAVSGKHKIICIYSTQTKNNKWEYKEIKYCWNNKYKNIDDEPTDESTDDQTNFVFGIRNRRVWKSKFDEKMSKTNFSSKNSGELNKEHNKIVECDEYLNVHSFNLYTDTVSILLQKADDDRSVKESTELVGNLIKWKISVDGGKIKLEVFKKGKLISMRSENYHYPYKFYIEISNDHELIASSLFNNDDIVIWTTFGILIYTFSENNKSSDNDKSSEKDKSIFLNYFYFMKLDNYRYKIYKETNFKFEIKKYKEYTKIIQHYKSMFSKSTLPLPNYDSFTLDGWVSDVI</sequence>
<gene>
    <name evidence="1" type="ORF">RhiirA4_504540</name>
</gene>
<dbReference type="SUPFAM" id="SSF101908">
    <property type="entry name" value="Putative isomerase YbhE"/>
    <property type="match status" value="1"/>
</dbReference>
<evidence type="ECO:0000313" key="1">
    <source>
        <dbReference type="EMBL" id="PKY55545.1"/>
    </source>
</evidence>
<evidence type="ECO:0000313" key="2">
    <source>
        <dbReference type="Proteomes" id="UP000234323"/>
    </source>
</evidence>
<dbReference type="EMBL" id="LLXI01001886">
    <property type="protein sequence ID" value="PKY55545.1"/>
    <property type="molecule type" value="Genomic_DNA"/>
</dbReference>
<dbReference type="Proteomes" id="UP000234323">
    <property type="component" value="Unassembled WGS sequence"/>
</dbReference>
<organism evidence="1 2">
    <name type="scientific">Rhizophagus irregularis</name>
    <dbReference type="NCBI Taxonomy" id="588596"/>
    <lineage>
        <taxon>Eukaryota</taxon>
        <taxon>Fungi</taxon>
        <taxon>Fungi incertae sedis</taxon>
        <taxon>Mucoromycota</taxon>
        <taxon>Glomeromycotina</taxon>
        <taxon>Glomeromycetes</taxon>
        <taxon>Glomerales</taxon>
        <taxon>Glomeraceae</taxon>
        <taxon>Rhizophagus</taxon>
    </lineage>
</organism>
<feature type="non-terminal residue" evidence="1">
    <location>
        <position position="1"/>
    </location>
</feature>
<comment type="caution">
    <text evidence="1">The sequence shown here is derived from an EMBL/GenBank/DDBJ whole genome shotgun (WGS) entry which is preliminary data.</text>
</comment>
<feature type="non-terminal residue" evidence="1">
    <location>
        <position position="392"/>
    </location>
</feature>
<name>A0A2I1H9L2_9GLOM</name>